<feature type="transmembrane region" description="Helical" evidence="2">
    <location>
        <begin position="12"/>
        <end position="34"/>
    </location>
</feature>
<accession>A0A5C3NG08</accession>
<feature type="transmembrane region" description="Helical" evidence="2">
    <location>
        <begin position="46"/>
        <end position="66"/>
    </location>
</feature>
<keyword evidence="2" id="KW-0812">Transmembrane</keyword>
<gene>
    <name evidence="3" type="ORF">OE88DRAFT_1805376</name>
</gene>
<reference evidence="3 4" key="1">
    <citation type="journal article" date="2019" name="Nat. Ecol. Evol.">
        <title>Megaphylogeny resolves global patterns of mushroom evolution.</title>
        <authorList>
            <person name="Varga T."/>
            <person name="Krizsan K."/>
            <person name="Foldi C."/>
            <person name="Dima B."/>
            <person name="Sanchez-Garcia M."/>
            <person name="Sanchez-Ramirez S."/>
            <person name="Szollosi G.J."/>
            <person name="Szarkandi J.G."/>
            <person name="Papp V."/>
            <person name="Albert L."/>
            <person name="Andreopoulos W."/>
            <person name="Angelini C."/>
            <person name="Antonin V."/>
            <person name="Barry K.W."/>
            <person name="Bougher N.L."/>
            <person name="Buchanan P."/>
            <person name="Buyck B."/>
            <person name="Bense V."/>
            <person name="Catcheside P."/>
            <person name="Chovatia M."/>
            <person name="Cooper J."/>
            <person name="Damon W."/>
            <person name="Desjardin D."/>
            <person name="Finy P."/>
            <person name="Geml J."/>
            <person name="Haridas S."/>
            <person name="Hughes K."/>
            <person name="Justo A."/>
            <person name="Karasinski D."/>
            <person name="Kautmanova I."/>
            <person name="Kiss B."/>
            <person name="Kocsube S."/>
            <person name="Kotiranta H."/>
            <person name="LaButti K.M."/>
            <person name="Lechner B.E."/>
            <person name="Liimatainen K."/>
            <person name="Lipzen A."/>
            <person name="Lukacs Z."/>
            <person name="Mihaltcheva S."/>
            <person name="Morgado L.N."/>
            <person name="Niskanen T."/>
            <person name="Noordeloos M.E."/>
            <person name="Ohm R.A."/>
            <person name="Ortiz-Santana B."/>
            <person name="Ovrebo C."/>
            <person name="Racz N."/>
            <person name="Riley R."/>
            <person name="Savchenko A."/>
            <person name="Shiryaev A."/>
            <person name="Soop K."/>
            <person name="Spirin V."/>
            <person name="Szebenyi C."/>
            <person name="Tomsovsky M."/>
            <person name="Tulloss R.E."/>
            <person name="Uehling J."/>
            <person name="Grigoriev I.V."/>
            <person name="Vagvolgyi C."/>
            <person name="Papp T."/>
            <person name="Martin F.M."/>
            <person name="Miettinen O."/>
            <person name="Hibbett D.S."/>
            <person name="Nagy L.G."/>
        </authorList>
    </citation>
    <scope>NUCLEOTIDE SEQUENCE [LARGE SCALE GENOMIC DNA]</scope>
    <source>
        <strain evidence="3 4">OMC1185</strain>
    </source>
</reference>
<dbReference type="AlphaFoldDB" id="A0A5C3NG08"/>
<evidence type="ECO:0000313" key="3">
    <source>
        <dbReference type="EMBL" id="TFK54968.1"/>
    </source>
</evidence>
<feature type="region of interest" description="Disordered" evidence="1">
    <location>
        <begin position="201"/>
        <end position="243"/>
    </location>
</feature>
<dbReference type="STRING" id="5364.A0A5C3NG08"/>
<feature type="transmembrane region" description="Helical" evidence="2">
    <location>
        <begin position="115"/>
        <end position="142"/>
    </location>
</feature>
<evidence type="ECO:0000313" key="4">
    <source>
        <dbReference type="Proteomes" id="UP000305948"/>
    </source>
</evidence>
<organism evidence="3 4">
    <name type="scientific">Heliocybe sulcata</name>
    <dbReference type="NCBI Taxonomy" id="5364"/>
    <lineage>
        <taxon>Eukaryota</taxon>
        <taxon>Fungi</taxon>
        <taxon>Dikarya</taxon>
        <taxon>Basidiomycota</taxon>
        <taxon>Agaricomycotina</taxon>
        <taxon>Agaricomycetes</taxon>
        <taxon>Gloeophyllales</taxon>
        <taxon>Gloeophyllaceae</taxon>
        <taxon>Heliocybe</taxon>
    </lineage>
</organism>
<protein>
    <submittedName>
        <fullName evidence="3">Uncharacterized protein</fullName>
    </submittedName>
</protein>
<dbReference type="EMBL" id="ML213505">
    <property type="protein sequence ID" value="TFK54968.1"/>
    <property type="molecule type" value="Genomic_DNA"/>
</dbReference>
<evidence type="ECO:0000256" key="2">
    <source>
        <dbReference type="SAM" id="Phobius"/>
    </source>
</evidence>
<keyword evidence="2" id="KW-1133">Transmembrane helix</keyword>
<name>A0A5C3NG08_9AGAM</name>
<feature type="transmembrane region" description="Helical" evidence="2">
    <location>
        <begin position="78"/>
        <end position="95"/>
    </location>
</feature>
<proteinExistence type="predicted"/>
<evidence type="ECO:0000256" key="1">
    <source>
        <dbReference type="SAM" id="MobiDB-lite"/>
    </source>
</evidence>
<sequence>MAGSVFVKARAVAFSIMAFISLLWIVLLCLEIFFRWNVSDTRERSFAVLLLVVNTLTIIMLPLLILTTFRVWLDAARLFFLLIAHIGVAVAYVLWSPRFQCPDETPDQQGICMLINTYILIASWIIPAFLLTYAIFLLVVVYRLPRLLPSRESTLPEDPEKPLARASTLPLQTADEHALAVPSGTRDSSQRMKELLAAVFSEDPSTSVPDPTSIRKDNRKSLSGSHSGKRDRRLSKPVPLNYI</sequence>
<dbReference type="OrthoDB" id="3065653at2759"/>
<keyword evidence="2" id="KW-0472">Membrane</keyword>
<dbReference type="Proteomes" id="UP000305948">
    <property type="component" value="Unassembled WGS sequence"/>
</dbReference>
<keyword evidence="4" id="KW-1185">Reference proteome</keyword>